<dbReference type="AlphaFoldDB" id="A0A840XLR2"/>
<protein>
    <submittedName>
        <fullName evidence="1">Uncharacterized protein</fullName>
    </submittedName>
</protein>
<keyword evidence="2" id="KW-1185">Reference proteome</keyword>
<dbReference type="Proteomes" id="UP000552883">
    <property type="component" value="Unassembled WGS sequence"/>
</dbReference>
<dbReference type="EMBL" id="JACHBS010000001">
    <property type="protein sequence ID" value="MBB5617558.1"/>
    <property type="molecule type" value="Genomic_DNA"/>
</dbReference>
<reference evidence="1 2" key="1">
    <citation type="submission" date="2020-08" db="EMBL/GenBank/DDBJ databases">
        <title>Sequencing the genomes of 1000 actinobacteria strains.</title>
        <authorList>
            <person name="Klenk H.-P."/>
        </authorList>
    </citation>
    <scope>NUCLEOTIDE SEQUENCE [LARGE SCALE GENOMIC DNA]</scope>
    <source>
        <strain evidence="1 2">DSM 23889</strain>
    </source>
</reference>
<organism evidence="1 2">
    <name type="scientific">Microcella frigidaquae</name>
    <dbReference type="NCBI Taxonomy" id="424758"/>
    <lineage>
        <taxon>Bacteria</taxon>
        <taxon>Bacillati</taxon>
        <taxon>Actinomycetota</taxon>
        <taxon>Actinomycetes</taxon>
        <taxon>Micrococcales</taxon>
        <taxon>Microbacteriaceae</taxon>
        <taxon>Microcella</taxon>
    </lineage>
</organism>
<sequence>MLASEVVITITVSPGPPEAADCRGNDEVLATVRLPQPLGDRPLVDGACRTTKASSTVFCESEVRFAP</sequence>
<accession>A0A840XLR2</accession>
<dbReference type="OrthoDB" id="3732226at2"/>
<evidence type="ECO:0000313" key="1">
    <source>
        <dbReference type="EMBL" id="MBB5617558.1"/>
    </source>
</evidence>
<evidence type="ECO:0000313" key="2">
    <source>
        <dbReference type="Proteomes" id="UP000552883"/>
    </source>
</evidence>
<comment type="caution">
    <text evidence="1">The sequence shown here is derived from an EMBL/GenBank/DDBJ whole genome shotgun (WGS) entry which is preliminary data.</text>
</comment>
<proteinExistence type="predicted"/>
<gene>
    <name evidence="1" type="ORF">BJ959_001054</name>
</gene>
<dbReference type="RefSeq" id="WP_153983045.1">
    <property type="nucleotide sequence ID" value="NZ_BAAANZ010000017.1"/>
</dbReference>
<name>A0A840XLR2_9MICO</name>